<feature type="chain" id="PRO_5047395384" evidence="6">
    <location>
        <begin position="31"/>
        <end position="519"/>
    </location>
</feature>
<evidence type="ECO:0000256" key="6">
    <source>
        <dbReference type="SAM" id="SignalP"/>
    </source>
</evidence>
<dbReference type="PANTHER" id="PTHR43649">
    <property type="entry name" value="ARABINOSE-BINDING PROTEIN-RELATED"/>
    <property type="match status" value="1"/>
</dbReference>
<feature type="signal peptide" evidence="6">
    <location>
        <begin position="1"/>
        <end position="30"/>
    </location>
</feature>
<evidence type="ECO:0000313" key="8">
    <source>
        <dbReference type="Proteomes" id="UP000730618"/>
    </source>
</evidence>
<evidence type="ECO:0000256" key="1">
    <source>
        <dbReference type="ARBA" id="ARBA00022475"/>
    </source>
</evidence>
<evidence type="ECO:0000256" key="3">
    <source>
        <dbReference type="ARBA" id="ARBA00023136"/>
    </source>
</evidence>
<dbReference type="PANTHER" id="PTHR43649:SF33">
    <property type="entry name" value="POLYGALACTURONAN_RHAMNOGALACTURONAN-BINDING PROTEIN YTCQ"/>
    <property type="match status" value="1"/>
</dbReference>
<comment type="caution">
    <text evidence="7">The sequence shown here is derived from an EMBL/GenBank/DDBJ whole genome shotgun (WGS) entry which is preliminary data.</text>
</comment>
<dbReference type="InterPro" id="IPR006059">
    <property type="entry name" value="SBP"/>
</dbReference>
<evidence type="ECO:0000256" key="4">
    <source>
        <dbReference type="ARBA" id="ARBA00023139"/>
    </source>
</evidence>
<name>A0ABM8VJF5_9BACL</name>
<dbReference type="PROSITE" id="PS51257">
    <property type="entry name" value="PROKAR_LIPOPROTEIN"/>
    <property type="match status" value="1"/>
</dbReference>
<evidence type="ECO:0000256" key="2">
    <source>
        <dbReference type="ARBA" id="ARBA00022729"/>
    </source>
</evidence>
<keyword evidence="8" id="KW-1185">Reference proteome</keyword>
<proteinExistence type="predicted"/>
<dbReference type="Proteomes" id="UP000730618">
    <property type="component" value="Unassembled WGS sequence"/>
</dbReference>
<keyword evidence="3" id="KW-0472">Membrane</keyword>
<accession>A0ABM8VJF5</accession>
<gene>
    <name evidence="7" type="primary">lipO_11</name>
    <name evidence="7" type="ORF">PAECIP111802_03509</name>
</gene>
<keyword evidence="4" id="KW-0564">Palmitate</keyword>
<keyword evidence="5 7" id="KW-0449">Lipoprotein</keyword>
<reference evidence="7 8" key="1">
    <citation type="submission" date="2021-06" db="EMBL/GenBank/DDBJ databases">
        <authorList>
            <person name="Criscuolo A."/>
        </authorList>
    </citation>
    <scope>NUCLEOTIDE SEQUENCE [LARGE SCALE GENOMIC DNA]</scope>
    <source>
        <strain evidence="8">CIP 111802</strain>
    </source>
</reference>
<organism evidence="7 8">
    <name type="scientific">Paenibacillus allorhizosphaerae</name>
    <dbReference type="NCBI Taxonomy" id="2849866"/>
    <lineage>
        <taxon>Bacteria</taxon>
        <taxon>Bacillati</taxon>
        <taxon>Bacillota</taxon>
        <taxon>Bacilli</taxon>
        <taxon>Bacillales</taxon>
        <taxon>Paenibacillaceae</taxon>
        <taxon>Paenibacillus</taxon>
    </lineage>
</organism>
<evidence type="ECO:0000256" key="5">
    <source>
        <dbReference type="ARBA" id="ARBA00023288"/>
    </source>
</evidence>
<dbReference type="Pfam" id="PF01547">
    <property type="entry name" value="SBP_bac_1"/>
    <property type="match status" value="1"/>
</dbReference>
<protein>
    <submittedName>
        <fullName evidence="7">Lipoprotein LipO</fullName>
    </submittedName>
</protein>
<dbReference type="EMBL" id="CAJVCE010000009">
    <property type="protein sequence ID" value="CAG7645406.1"/>
    <property type="molecule type" value="Genomic_DNA"/>
</dbReference>
<dbReference type="RefSeq" id="WP_218099814.1">
    <property type="nucleotide sequence ID" value="NZ_CAJVCE010000009.1"/>
</dbReference>
<keyword evidence="2 6" id="KW-0732">Signal</keyword>
<sequence length="519" mass="58268">MFKQMKRMGTKGLLAGLLAMSTAAGCSSNANTGQPQGGDGGMDGKPIQITWLSFNPPENDNSPVQKALEKKFNVQIKNIRIERQNYREQINLKISGGEVPDLIYLDGPNDIYDLANQGVLAELPEKEIRSKMPAYAKSVDEADPKLWKNGLVDGKSFAVPLYWPAGRLPFLPGYNGDWLKKIGYDHAPRTLQEFEDVLRKFRDNDPDGNGKKDTIGYSGQGADNRTFQIVMAAYQVKWGWMADDKGTIYQGLTTDKMREALKLLNRWYKEGLIDREFITKKVEDAHQDFINGKVGIRDWQSFQFEKRMGIIAPRFYQKSPNTPIVVGKALQGPYGEGMAMSYGTRNAFLAMGAQVTKDTAKKDRIYKMMEALATDDATYLLSVYGIEGEHYQMVGGKPIMKPEFSSEATKYKIGAGTFYGLFGNKSKAMEKYDYPDDAIQFMNSMESGVKIITPVDVFVPAQSKYPDLGKIEQEFFVKAISGEINLDTEFNAFVDKWKKSGGDEILNEINKKYAGVYKK</sequence>
<keyword evidence="1" id="KW-1003">Cell membrane</keyword>
<evidence type="ECO:0000313" key="7">
    <source>
        <dbReference type="EMBL" id="CAG7645406.1"/>
    </source>
</evidence>
<dbReference type="InterPro" id="IPR050490">
    <property type="entry name" value="Bact_solute-bd_prot1"/>
</dbReference>